<dbReference type="EMBL" id="CP116221">
    <property type="protein sequence ID" value="WCO03529.1"/>
    <property type="molecule type" value="Genomic_DNA"/>
</dbReference>
<sequence>MKNDKLKEKEWSKSLNEIVQSEKDQDIKLPVLLLDNNIEWEFEVFSNLESLINHSIFSHWSGITPIDSKLDAIVIDSKGLVFKIENDCYNKKLKIGYSYPKRFVGEISISDLKKKISKGYKEYIEVFEPDFKNLIVSGMELINSSSTFYEIICLVENELNLEKLKNVG</sequence>
<dbReference type="Proteomes" id="UP001202717">
    <property type="component" value="Chromosome"/>
</dbReference>
<dbReference type="RefSeq" id="WP_249997518.1">
    <property type="nucleotide sequence ID" value="NZ_CP116221.1"/>
</dbReference>
<name>A0ABY7S2X5_9FLAO</name>
<proteinExistence type="predicted"/>
<evidence type="ECO:0000313" key="2">
    <source>
        <dbReference type="Proteomes" id="UP001202717"/>
    </source>
</evidence>
<reference evidence="1 2" key="1">
    <citation type="submission" date="2023-01" db="EMBL/GenBank/DDBJ databases">
        <title>Psychroserpens ponticola sp. nov., isolated from seawater.</title>
        <authorList>
            <person name="Kristyanto S."/>
            <person name="Jung J."/>
            <person name="Kim J.M."/>
            <person name="Jeon C.O."/>
        </authorList>
    </citation>
    <scope>NUCLEOTIDE SEQUENCE [LARGE SCALE GENOMIC DNA]</scope>
    <source>
        <strain evidence="1 2">MSW6</strain>
    </source>
</reference>
<organism evidence="1 2">
    <name type="scientific">Psychroserpens ponticola</name>
    <dbReference type="NCBI Taxonomy" id="2932268"/>
    <lineage>
        <taxon>Bacteria</taxon>
        <taxon>Pseudomonadati</taxon>
        <taxon>Bacteroidota</taxon>
        <taxon>Flavobacteriia</taxon>
        <taxon>Flavobacteriales</taxon>
        <taxon>Flavobacteriaceae</taxon>
        <taxon>Psychroserpens</taxon>
    </lineage>
</organism>
<protein>
    <submittedName>
        <fullName evidence="1">Uncharacterized protein</fullName>
    </submittedName>
</protein>
<accession>A0ABY7S2X5</accession>
<keyword evidence="2" id="KW-1185">Reference proteome</keyword>
<gene>
    <name evidence="1" type="ORF">MUN68_008475</name>
</gene>
<evidence type="ECO:0000313" key="1">
    <source>
        <dbReference type="EMBL" id="WCO03529.1"/>
    </source>
</evidence>